<feature type="compositionally biased region" description="Basic and acidic residues" evidence="3">
    <location>
        <begin position="92"/>
        <end position="101"/>
    </location>
</feature>
<feature type="region of interest" description="Disordered" evidence="3">
    <location>
        <begin position="1"/>
        <end position="236"/>
    </location>
</feature>
<dbReference type="FunFam" id="2.30.30.40:FF:000035">
    <property type="entry name" value="SH3 domain containing protein"/>
    <property type="match status" value="1"/>
</dbReference>
<feature type="compositionally biased region" description="Basic and acidic residues" evidence="3">
    <location>
        <begin position="706"/>
        <end position="715"/>
    </location>
</feature>
<dbReference type="InterPro" id="IPR001452">
    <property type="entry name" value="SH3_domain"/>
</dbReference>
<dbReference type="SMART" id="SM00326">
    <property type="entry name" value="SH3"/>
    <property type="match status" value="1"/>
</dbReference>
<dbReference type="PANTHER" id="PTHR47775:SF1">
    <property type="entry name" value="BUD SITE SELECTION PROTEIN 14"/>
    <property type="match status" value="1"/>
</dbReference>
<sequence>MTRPQIIRADTIDLQRGQASPTAQDHSRKPANSTTIANSNPISPHQASELRHIQEERHLEEEHLSNAWNQANGLSEEPPSEDEERYANGMNEEARKRDESTARQNGTQNGAQNGEDTDNTDQDGDGDSGDDDMMDKISSSPSISDGQYFSLSTWPRRGSSLQSPTPSCCSSRQVSQCSDGLDSGASSPFVDTPMHMPLSISFSSYNTRRNERQSRPNTPLDEEDASSRFFTQSPTHLPLDYKKPRRFVQSASHHHQPGECFGSDDTIQGDDSDEGFAEATMDDFEEEARDTVAPLISEQSYLTVPGQNNFYGHPELTKSASDIELERNLLPDDDPLLEDESDDMTCISERIADILEDDDEDENWETDSETEYSRDSFESALFNDDDDDKQSVLLPSDSRFVDSGWGGECLREVEDIDFEFVYALHTFVATVEGQANAQKGDTMVLLDDSNSYWWLVRVVKDSTIGYLPAEHIETPTERLARLNKHRNVDLSQTMLGDTVDKTKNPLKKAMKRRTDKRVTFTAPTYVEPSDYDFSSEDETGDEISPPNGKTRSGDDQNAEAGDQDEITTVAPLNLKQGNRDGSPERISTDEENRRKTITEDLRSSDELFDRQFEGKNKSRNGTVRNTDSFFRDESIETRKITLTPNILRDDSSSITSRPSNDRGPSFELVEKELKGDGKPVKAEKPKKEKKPGLLGGLFSRKKEKKPKGGDGDKNGKISGEMSRESPTMELDETRGSPVEKPVVEKQTRQEVDIGRTGSKSKLQKSPPSAVAQAGTHAPNGLRQAEPAVQSKPSAESMSSTSSMSTSVRVVSPIVEVSEEQRRDTPSEPVSKIGLLTNITNKLHVPTDGAKPEKVKRAKTREALDIDSTPEEEEMDPFGDQAEARELLAPPPGLQRPGAMSSTERLSESPIQITAADATPPETEPPPLVGDSSSTSSADELASLRSSPSPPLVESSSTDATSRDIASSPTLSPESHPTHGHNLDDSAVVNRHVQSESDLPPQPARSPPPQPAQSPAPPVNMETQTGITPARNNSTSTLASVLSPNSSNTPAWSDAHLRAYLDDPSDIKDLLLLVHDRSGVVPVGPDHPLMSNLFAEERGKVQELNTALDSLLGQWLAKKRVPNGTNVGKNVKKPSITNVGAGI</sequence>
<feature type="compositionally biased region" description="Acidic residues" evidence="3">
    <location>
        <begin position="529"/>
        <end position="541"/>
    </location>
</feature>
<feature type="compositionally biased region" description="Basic and acidic residues" evidence="3">
    <location>
        <begin position="668"/>
        <end position="686"/>
    </location>
</feature>
<feature type="compositionally biased region" description="Basic and acidic residues" evidence="3">
    <location>
        <begin position="577"/>
        <end position="616"/>
    </location>
</feature>
<evidence type="ECO:0000313" key="5">
    <source>
        <dbReference type="EMBL" id="QDS77159.1"/>
    </source>
</evidence>
<dbReference type="Pfam" id="PF00018">
    <property type="entry name" value="SH3_1"/>
    <property type="match status" value="1"/>
</dbReference>
<evidence type="ECO:0000256" key="1">
    <source>
        <dbReference type="ARBA" id="ARBA00022443"/>
    </source>
</evidence>
<keyword evidence="6" id="KW-1185">Reference proteome</keyword>
<evidence type="ECO:0000256" key="2">
    <source>
        <dbReference type="PROSITE-ProRule" id="PRU00192"/>
    </source>
</evidence>
<feature type="compositionally biased region" description="Polar residues" evidence="3">
    <location>
        <begin position="102"/>
        <end position="111"/>
    </location>
</feature>
<dbReference type="PROSITE" id="PS50002">
    <property type="entry name" value="SH3"/>
    <property type="match status" value="1"/>
</dbReference>
<feature type="compositionally biased region" description="Polar residues" evidence="3">
    <location>
        <begin position="147"/>
        <end position="166"/>
    </location>
</feature>
<dbReference type="GO" id="GO:0051286">
    <property type="term" value="C:cell tip"/>
    <property type="evidence" value="ECO:0007669"/>
    <property type="project" value="TreeGrafter"/>
</dbReference>
<evidence type="ECO:0000259" key="4">
    <source>
        <dbReference type="PROSITE" id="PS50002"/>
    </source>
</evidence>
<feature type="compositionally biased region" description="Polar residues" evidence="3">
    <location>
        <begin position="957"/>
        <end position="974"/>
    </location>
</feature>
<keyword evidence="1 2" id="KW-0728">SH3 domain</keyword>
<protein>
    <recommendedName>
        <fullName evidence="4">SH3 domain-containing protein</fullName>
    </recommendedName>
</protein>
<feature type="compositionally biased region" description="Low complexity" evidence="3">
    <location>
        <begin position="930"/>
        <end position="956"/>
    </location>
</feature>
<feature type="compositionally biased region" description="Low complexity" evidence="3">
    <location>
        <begin position="796"/>
        <end position="811"/>
    </location>
</feature>
<dbReference type="AlphaFoldDB" id="A0A517LNF1"/>
<dbReference type="PANTHER" id="PTHR47775">
    <property type="entry name" value="BUD SITE SELECTION PROTEIN 14"/>
    <property type="match status" value="1"/>
</dbReference>
<dbReference type="Gene3D" id="2.30.30.40">
    <property type="entry name" value="SH3 Domains"/>
    <property type="match status" value="1"/>
</dbReference>
<evidence type="ECO:0000313" key="6">
    <source>
        <dbReference type="Proteomes" id="UP000316270"/>
    </source>
</evidence>
<feature type="region of interest" description="Disordered" evidence="3">
    <location>
        <begin position="520"/>
        <end position="1048"/>
    </location>
</feature>
<reference evidence="5 6" key="1">
    <citation type="submission" date="2019-07" db="EMBL/GenBank/DDBJ databases">
        <title>Finished genome of Venturia effusa.</title>
        <authorList>
            <person name="Young C.A."/>
            <person name="Cox M.P."/>
            <person name="Ganley A.R.D."/>
            <person name="David W.J."/>
        </authorList>
    </citation>
    <scope>NUCLEOTIDE SEQUENCE [LARGE SCALE GENOMIC DNA]</scope>
    <source>
        <strain evidence="6">albino</strain>
    </source>
</reference>
<gene>
    <name evidence="5" type="ORF">FKW77_001596</name>
</gene>
<feature type="domain" description="SH3" evidence="4">
    <location>
        <begin position="416"/>
        <end position="477"/>
    </location>
</feature>
<feature type="compositionally biased region" description="Basic and acidic residues" evidence="3">
    <location>
        <begin position="849"/>
        <end position="863"/>
    </location>
</feature>
<dbReference type="STRING" id="50376.A0A517LNF1"/>
<feature type="compositionally biased region" description="Polar residues" evidence="3">
    <location>
        <begin position="1020"/>
        <end position="1048"/>
    </location>
</feature>
<dbReference type="EMBL" id="CP042201">
    <property type="protein sequence ID" value="QDS77159.1"/>
    <property type="molecule type" value="Genomic_DNA"/>
</dbReference>
<dbReference type="GO" id="GO:0008104">
    <property type="term" value="P:intracellular protein localization"/>
    <property type="evidence" value="ECO:0007669"/>
    <property type="project" value="TreeGrafter"/>
</dbReference>
<feature type="compositionally biased region" description="Polar residues" evidence="3">
    <location>
        <begin position="17"/>
        <end position="46"/>
    </location>
</feature>
<dbReference type="GO" id="GO:0030950">
    <property type="term" value="P:establishment or maintenance of actin cytoskeleton polarity"/>
    <property type="evidence" value="ECO:0007669"/>
    <property type="project" value="TreeGrafter"/>
</dbReference>
<accession>A0A517LNF1</accession>
<feature type="compositionally biased region" description="Basic and acidic residues" evidence="3">
    <location>
        <begin position="741"/>
        <end position="753"/>
    </location>
</feature>
<proteinExistence type="predicted"/>
<feature type="compositionally biased region" description="Basic and acidic residues" evidence="3">
    <location>
        <begin position="48"/>
        <end position="64"/>
    </location>
</feature>
<feature type="compositionally biased region" description="Pro residues" evidence="3">
    <location>
        <begin position="999"/>
        <end position="1017"/>
    </location>
</feature>
<dbReference type="SUPFAM" id="SSF50044">
    <property type="entry name" value="SH3-domain"/>
    <property type="match status" value="1"/>
</dbReference>
<dbReference type="InterPro" id="IPR036028">
    <property type="entry name" value="SH3-like_dom_sf"/>
</dbReference>
<dbReference type="Proteomes" id="UP000316270">
    <property type="component" value="Chromosome 17"/>
</dbReference>
<dbReference type="GO" id="GO:0015630">
    <property type="term" value="C:microtubule cytoskeleton"/>
    <property type="evidence" value="ECO:0007669"/>
    <property type="project" value="TreeGrafter"/>
</dbReference>
<feature type="compositionally biased region" description="Acidic residues" evidence="3">
    <location>
        <begin position="115"/>
        <end position="133"/>
    </location>
</feature>
<feature type="compositionally biased region" description="Basic and acidic residues" evidence="3">
    <location>
        <begin position="629"/>
        <end position="639"/>
    </location>
</feature>
<name>A0A517LNF1_9PEZI</name>
<feature type="compositionally biased region" description="Polar residues" evidence="3">
    <location>
        <begin position="757"/>
        <end position="766"/>
    </location>
</feature>
<feature type="compositionally biased region" description="Low complexity" evidence="3">
    <location>
        <begin position="167"/>
        <end position="178"/>
    </location>
</feature>
<feature type="compositionally biased region" description="Acidic residues" evidence="3">
    <location>
        <begin position="867"/>
        <end position="876"/>
    </location>
</feature>
<evidence type="ECO:0000256" key="3">
    <source>
        <dbReference type="SAM" id="MobiDB-lite"/>
    </source>
</evidence>
<dbReference type="InterPro" id="IPR053039">
    <property type="entry name" value="Polarity_Bud-Selection_Reg"/>
</dbReference>
<feature type="compositionally biased region" description="Polar residues" evidence="3">
    <location>
        <begin position="899"/>
        <end position="911"/>
    </location>
</feature>
<feature type="compositionally biased region" description="Low complexity" evidence="3">
    <location>
        <begin position="136"/>
        <end position="146"/>
    </location>
</feature>
<feature type="compositionally biased region" description="Polar residues" evidence="3">
    <location>
        <begin position="619"/>
        <end position="628"/>
    </location>
</feature>
<organism evidence="5 6">
    <name type="scientific">Venturia effusa</name>
    <dbReference type="NCBI Taxonomy" id="50376"/>
    <lineage>
        <taxon>Eukaryota</taxon>
        <taxon>Fungi</taxon>
        <taxon>Dikarya</taxon>
        <taxon>Ascomycota</taxon>
        <taxon>Pezizomycotina</taxon>
        <taxon>Dothideomycetes</taxon>
        <taxon>Pleosporomycetidae</taxon>
        <taxon>Venturiales</taxon>
        <taxon>Venturiaceae</taxon>
        <taxon>Venturia</taxon>
    </lineage>
</organism>
<dbReference type="OrthoDB" id="196165at2759"/>